<dbReference type="InterPro" id="IPR011051">
    <property type="entry name" value="RmlC_Cupin_sf"/>
</dbReference>
<comment type="caution">
    <text evidence="2">The sequence shown here is derived from an EMBL/GenBank/DDBJ whole genome shotgun (WGS) entry which is preliminary data.</text>
</comment>
<evidence type="ECO:0000313" key="2">
    <source>
        <dbReference type="EMBL" id="KKS43002.1"/>
    </source>
</evidence>
<dbReference type="EMBL" id="LCDA01000003">
    <property type="protein sequence ID" value="KKS43002.1"/>
    <property type="molecule type" value="Genomic_DNA"/>
</dbReference>
<protein>
    <submittedName>
        <fullName evidence="2">Mannose-6-phosphate isomerase</fullName>
    </submittedName>
</protein>
<dbReference type="PATRIC" id="fig|1618378.3.peg.409"/>
<organism evidence="2 3">
    <name type="scientific">Candidatus Collierbacteria bacterium GW2011_GWA2_42_17</name>
    <dbReference type="NCBI Taxonomy" id="1618378"/>
    <lineage>
        <taxon>Bacteria</taxon>
        <taxon>Candidatus Collieribacteriota</taxon>
    </lineage>
</organism>
<gene>
    <name evidence="2" type="ORF">UV06_C0003G0003</name>
</gene>
<dbReference type="InterPro" id="IPR014710">
    <property type="entry name" value="RmlC-like_jellyroll"/>
</dbReference>
<evidence type="ECO:0000259" key="1">
    <source>
        <dbReference type="Pfam" id="PF01050"/>
    </source>
</evidence>
<sequence length="178" mass="20527">MIEKGTEVNLGVEGTKAEVVNEVDRWIYDLGFEALEINDSKPWGAYWKIDDERIEMFVDIFFPEIKSKLLKSKFNLSPKFLLVAPGEKLSWQYHHRRAENWRVVAGTVGIKVSDTDIEPEGFGKYKAGESISFDRGTRHRLIGLDGWGLVAEIWKHTDLNEPSNEEDIVRLKDDYARI</sequence>
<feature type="domain" description="Mannose-6-phosphate isomerase type II C-terminal" evidence="1">
    <location>
        <begin position="52"/>
        <end position="173"/>
    </location>
</feature>
<dbReference type="Proteomes" id="UP000033854">
    <property type="component" value="Unassembled WGS sequence"/>
</dbReference>
<dbReference type="Pfam" id="PF01050">
    <property type="entry name" value="MannoseP_isomer"/>
    <property type="match status" value="1"/>
</dbReference>
<proteinExistence type="predicted"/>
<dbReference type="GO" id="GO:0005976">
    <property type="term" value="P:polysaccharide metabolic process"/>
    <property type="evidence" value="ECO:0007669"/>
    <property type="project" value="InterPro"/>
</dbReference>
<dbReference type="AlphaFoldDB" id="A0A0G0Z2K2"/>
<reference evidence="2 3" key="1">
    <citation type="journal article" date="2015" name="Nature">
        <title>rRNA introns, odd ribosomes, and small enigmatic genomes across a large radiation of phyla.</title>
        <authorList>
            <person name="Brown C.T."/>
            <person name="Hug L.A."/>
            <person name="Thomas B.C."/>
            <person name="Sharon I."/>
            <person name="Castelle C.J."/>
            <person name="Singh A."/>
            <person name="Wilkins M.J."/>
            <person name="Williams K.H."/>
            <person name="Banfield J.F."/>
        </authorList>
    </citation>
    <scope>NUCLEOTIDE SEQUENCE [LARGE SCALE GENOMIC DNA]</scope>
</reference>
<dbReference type="Gene3D" id="2.60.120.10">
    <property type="entry name" value="Jelly Rolls"/>
    <property type="match status" value="1"/>
</dbReference>
<accession>A0A0G0Z2K2</accession>
<dbReference type="GO" id="GO:0016779">
    <property type="term" value="F:nucleotidyltransferase activity"/>
    <property type="evidence" value="ECO:0007669"/>
    <property type="project" value="InterPro"/>
</dbReference>
<dbReference type="SUPFAM" id="SSF51182">
    <property type="entry name" value="RmlC-like cupins"/>
    <property type="match status" value="1"/>
</dbReference>
<dbReference type="InterPro" id="IPR001538">
    <property type="entry name" value="Man6P_isomerase-2_C"/>
</dbReference>
<evidence type="ECO:0000313" key="3">
    <source>
        <dbReference type="Proteomes" id="UP000033854"/>
    </source>
</evidence>
<keyword evidence="2" id="KW-0413">Isomerase</keyword>
<dbReference type="GO" id="GO:0016853">
    <property type="term" value="F:isomerase activity"/>
    <property type="evidence" value="ECO:0007669"/>
    <property type="project" value="UniProtKB-KW"/>
</dbReference>
<name>A0A0G0Z2K2_9BACT</name>